<evidence type="ECO:0000256" key="1">
    <source>
        <dbReference type="SAM" id="MobiDB-lite"/>
    </source>
</evidence>
<dbReference type="Proteomes" id="UP000193900">
    <property type="component" value="Unassembled WGS sequence"/>
</dbReference>
<evidence type="ECO:0000313" key="2">
    <source>
        <dbReference type="EMBL" id="SLN76013.1"/>
    </source>
</evidence>
<sequence>MQISLRPLYPTPPVMVDTRPTADAAAIVRDPRPDIPLPIPPGQGQTAATLSASLVGAAHDSARAEADRKVTSVAPIERTLKPYGVAMLPDEAARRAAADQAREAARAAQQATVAEAQAKRDTQSAEVAQRDAEQAEAVVTAKVAQAEADRTAGAGDGAVDDASKEAAAQSMPVESVTDQQAAS</sequence>
<keyword evidence="3" id="KW-1185">Reference proteome</keyword>
<gene>
    <name evidence="2" type="ORF">ROA7023_04080</name>
</gene>
<proteinExistence type="predicted"/>
<organism evidence="2 3">
    <name type="scientific">Roseisalinus antarcticus</name>
    <dbReference type="NCBI Taxonomy" id="254357"/>
    <lineage>
        <taxon>Bacteria</taxon>
        <taxon>Pseudomonadati</taxon>
        <taxon>Pseudomonadota</taxon>
        <taxon>Alphaproteobacteria</taxon>
        <taxon>Rhodobacterales</taxon>
        <taxon>Roseobacteraceae</taxon>
        <taxon>Roseisalinus</taxon>
    </lineage>
</organism>
<protein>
    <submittedName>
        <fullName evidence="2">Uncharacterized protein</fullName>
    </submittedName>
</protein>
<name>A0A1Y5TYN9_9RHOB</name>
<feature type="region of interest" description="Disordered" evidence="1">
    <location>
        <begin position="146"/>
        <end position="183"/>
    </location>
</feature>
<dbReference type="EMBL" id="FWFZ01000039">
    <property type="protein sequence ID" value="SLN76013.1"/>
    <property type="molecule type" value="Genomic_DNA"/>
</dbReference>
<evidence type="ECO:0000313" key="3">
    <source>
        <dbReference type="Proteomes" id="UP000193900"/>
    </source>
</evidence>
<reference evidence="2 3" key="1">
    <citation type="submission" date="2017-03" db="EMBL/GenBank/DDBJ databases">
        <authorList>
            <person name="Afonso C.L."/>
            <person name="Miller P.J."/>
            <person name="Scott M.A."/>
            <person name="Spackman E."/>
            <person name="Goraichik I."/>
            <person name="Dimitrov K.M."/>
            <person name="Suarez D.L."/>
            <person name="Swayne D.E."/>
        </authorList>
    </citation>
    <scope>NUCLEOTIDE SEQUENCE [LARGE SCALE GENOMIC DNA]</scope>
    <source>
        <strain evidence="2 3">CECT 7023</strain>
    </source>
</reference>
<accession>A0A1Y5TYN9</accession>
<dbReference type="AlphaFoldDB" id="A0A1Y5TYN9"/>